<dbReference type="SMART" id="SM01209">
    <property type="entry name" value="GARS_A"/>
    <property type="match status" value="1"/>
</dbReference>
<sequence>MSLYDNKLLMVIGAGLFQSAAIKQAKELGMKVLASDMDENAVGFQYADYKMIVSTRDIDATVRAARVFSDKIHTVHGVMTVGTDVSRTVAAVAQELGLVGVSPETALCATNKARMRECFWKHGVPAPKWAEVGSLNDALKAVKHIGFPLVVKPVDNMGARGVRRLDSITEVEEALQTALSFSLTGKAVMEEYMAGPELSVDTLVYDGEVHLLTIADRHIEREPFFVEIGHTVPSTISEEMRAQVLDVMKQGIKAVGIRYGASKADMKITKDGPKIGEITARLSGGYHSQYTDPLATGMRSIKAAIDIAIGLPLNIADITPSRNHVACERAIIPEPGRVVAIEGLDQLDSIPGFRHIFLHVKQGDIIQPVVSNMGKAANIICSASNREEAFCSVERVMNTLKIITEPIPAECNLC</sequence>
<keyword evidence="3 4" id="KW-0067">ATP-binding</keyword>
<dbReference type="Gene3D" id="3.30.1490.20">
    <property type="entry name" value="ATP-grasp fold, A domain"/>
    <property type="match status" value="1"/>
</dbReference>
<dbReference type="Pfam" id="PF18603">
    <property type="entry name" value="LAL_C2"/>
    <property type="match status" value="1"/>
</dbReference>
<proteinExistence type="predicted"/>
<dbReference type="PROSITE" id="PS50975">
    <property type="entry name" value="ATP_GRASP"/>
    <property type="match status" value="1"/>
</dbReference>
<dbReference type="SUPFAM" id="SSF52440">
    <property type="entry name" value="PreATP-grasp domain"/>
    <property type="match status" value="1"/>
</dbReference>
<dbReference type="InterPro" id="IPR040570">
    <property type="entry name" value="LAL_C2"/>
</dbReference>
<dbReference type="GO" id="GO:0046872">
    <property type="term" value="F:metal ion binding"/>
    <property type="evidence" value="ECO:0007669"/>
    <property type="project" value="InterPro"/>
</dbReference>
<name>A0A3A4R9U1_9BACT</name>
<dbReference type="EMBL" id="QZJZ01000010">
    <property type="protein sequence ID" value="RJP61679.1"/>
    <property type="molecule type" value="Genomic_DNA"/>
</dbReference>
<evidence type="ECO:0000256" key="3">
    <source>
        <dbReference type="ARBA" id="ARBA00022840"/>
    </source>
</evidence>
<reference evidence="6 7" key="1">
    <citation type="journal article" date="2017" name="ISME J.">
        <title>Energy and carbon metabolisms in a deep terrestrial subsurface fluid microbial community.</title>
        <authorList>
            <person name="Momper L."/>
            <person name="Jungbluth S.P."/>
            <person name="Lee M.D."/>
            <person name="Amend J.P."/>
        </authorList>
    </citation>
    <scope>NUCLEOTIDE SEQUENCE [LARGE SCALE GENOMIC DNA]</scope>
    <source>
        <strain evidence="6">SURF_26</strain>
    </source>
</reference>
<dbReference type="PANTHER" id="PTHR43585">
    <property type="entry name" value="FUMIPYRROLE BIOSYNTHESIS PROTEIN C"/>
    <property type="match status" value="1"/>
</dbReference>
<dbReference type="InterPro" id="IPR013815">
    <property type="entry name" value="ATP_grasp_subdomain_1"/>
</dbReference>
<dbReference type="SUPFAM" id="SSF56059">
    <property type="entry name" value="Glutathione synthetase ATP-binding domain-like"/>
    <property type="match status" value="1"/>
</dbReference>
<dbReference type="InterPro" id="IPR052032">
    <property type="entry name" value="ATP-dep_AA_Ligase"/>
</dbReference>
<protein>
    <submittedName>
        <fullName evidence="6">ATP-grasp domain-containing protein</fullName>
    </submittedName>
</protein>
<evidence type="ECO:0000256" key="2">
    <source>
        <dbReference type="ARBA" id="ARBA00022741"/>
    </source>
</evidence>
<organism evidence="6 7">
    <name type="scientific">Candidatus Auribacter fodinae</name>
    <dbReference type="NCBI Taxonomy" id="2093366"/>
    <lineage>
        <taxon>Bacteria</taxon>
        <taxon>Pseudomonadati</taxon>
        <taxon>Candidatus Auribacterota</taxon>
        <taxon>Candidatus Auribacteria</taxon>
        <taxon>Candidatus Auribacterales</taxon>
        <taxon>Candidatus Auribacteraceae</taxon>
        <taxon>Candidatus Auribacter</taxon>
    </lineage>
</organism>
<keyword evidence="1" id="KW-0436">Ligase</keyword>
<evidence type="ECO:0000259" key="5">
    <source>
        <dbReference type="PROSITE" id="PS50975"/>
    </source>
</evidence>
<dbReference type="Proteomes" id="UP000266426">
    <property type="component" value="Unassembled WGS sequence"/>
</dbReference>
<gene>
    <name evidence="6" type="ORF">C4541_01380</name>
</gene>
<dbReference type="Gene3D" id="3.40.50.20">
    <property type="match status" value="1"/>
</dbReference>
<keyword evidence="2 4" id="KW-0547">Nucleotide-binding</keyword>
<dbReference type="InterPro" id="IPR016185">
    <property type="entry name" value="PreATP-grasp_dom_sf"/>
</dbReference>
<evidence type="ECO:0000313" key="7">
    <source>
        <dbReference type="Proteomes" id="UP000266426"/>
    </source>
</evidence>
<dbReference type="InterPro" id="IPR011761">
    <property type="entry name" value="ATP-grasp"/>
</dbReference>
<dbReference type="Gene3D" id="3.30.470.20">
    <property type="entry name" value="ATP-grasp fold, B domain"/>
    <property type="match status" value="1"/>
</dbReference>
<evidence type="ECO:0000256" key="1">
    <source>
        <dbReference type="ARBA" id="ARBA00022598"/>
    </source>
</evidence>
<dbReference type="GO" id="GO:0016874">
    <property type="term" value="F:ligase activity"/>
    <property type="evidence" value="ECO:0007669"/>
    <property type="project" value="UniProtKB-KW"/>
</dbReference>
<feature type="domain" description="ATP-grasp" evidence="5">
    <location>
        <begin position="116"/>
        <end position="309"/>
    </location>
</feature>
<dbReference type="GO" id="GO:0005524">
    <property type="term" value="F:ATP binding"/>
    <property type="evidence" value="ECO:0007669"/>
    <property type="project" value="UniProtKB-UniRule"/>
</dbReference>
<dbReference type="Pfam" id="PF13535">
    <property type="entry name" value="ATP-grasp_4"/>
    <property type="match status" value="1"/>
</dbReference>
<dbReference type="PANTHER" id="PTHR43585:SF2">
    <property type="entry name" value="ATP-GRASP ENZYME FSQD"/>
    <property type="match status" value="1"/>
</dbReference>
<comment type="caution">
    <text evidence="6">The sequence shown here is derived from an EMBL/GenBank/DDBJ whole genome shotgun (WGS) entry which is preliminary data.</text>
</comment>
<accession>A0A3A4R9U1</accession>
<evidence type="ECO:0000313" key="6">
    <source>
        <dbReference type="EMBL" id="RJP61679.1"/>
    </source>
</evidence>
<dbReference type="AlphaFoldDB" id="A0A3A4R9U1"/>
<evidence type="ECO:0000256" key="4">
    <source>
        <dbReference type="PROSITE-ProRule" id="PRU00409"/>
    </source>
</evidence>